<dbReference type="Gene3D" id="3.90.70.10">
    <property type="entry name" value="Cysteine proteinases"/>
    <property type="match status" value="1"/>
</dbReference>
<dbReference type="Pfam" id="PF13529">
    <property type="entry name" value="Peptidase_C39_2"/>
    <property type="match status" value="1"/>
</dbReference>
<gene>
    <name evidence="2" type="ORF">ERS852491_04700</name>
</gene>
<organism evidence="2 3">
    <name type="scientific">Faecalicatena contorta</name>
    <dbReference type="NCBI Taxonomy" id="39482"/>
    <lineage>
        <taxon>Bacteria</taxon>
        <taxon>Bacillati</taxon>
        <taxon>Bacillota</taxon>
        <taxon>Clostridia</taxon>
        <taxon>Lachnospirales</taxon>
        <taxon>Lachnospiraceae</taxon>
        <taxon>Faecalicatena</taxon>
    </lineage>
</organism>
<dbReference type="Proteomes" id="UP000095544">
    <property type="component" value="Unassembled WGS sequence"/>
</dbReference>
<sequence>MENWKQERKARRKKQVRRQKQILAALLLMIVFIVSAALKPETKEIVNNTVQAKESKEVKNTTKTITKKRTLEQVKKDAEEKGYPADVIGLLDKNEETLTFVDNYGTKKNQAYADNIEKDLTPGEIPHLLQWDERWGYASYGTSILAVSGCGPTCMAMVVAGLTQDSSVTPVKLAQYSMEHNYVDEANDTYWTFMENAGTDWNVNCYGGMLDEEQLKAELEAGHPIICSMGPGDFTQNGHFIVMTGYHDGYVSINDPFSITRTEKEWVFGEIADQIKAMWVYSVN</sequence>
<dbReference type="OrthoDB" id="3186156at2"/>
<protein>
    <recommendedName>
        <fullName evidence="1">Peptidase C39-like domain-containing protein</fullName>
    </recommendedName>
</protein>
<evidence type="ECO:0000259" key="1">
    <source>
        <dbReference type="Pfam" id="PF13529"/>
    </source>
</evidence>
<evidence type="ECO:0000313" key="2">
    <source>
        <dbReference type="EMBL" id="CUP26707.1"/>
    </source>
</evidence>
<accession>A0A174LVL2</accession>
<proteinExistence type="predicted"/>
<reference evidence="2 3" key="1">
    <citation type="submission" date="2015-09" db="EMBL/GenBank/DDBJ databases">
        <authorList>
            <consortium name="Pathogen Informatics"/>
        </authorList>
    </citation>
    <scope>NUCLEOTIDE SEQUENCE [LARGE SCALE GENOMIC DNA]</scope>
    <source>
        <strain evidence="2 3">2789STDY5834876</strain>
    </source>
</reference>
<dbReference type="InterPro" id="IPR039564">
    <property type="entry name" value="Peptidase_C39-like"/>
</dbReference>
<evidence type="ECO:0000313" key="3">
    <source>
        <dbReference type="Proteomes" id="UP000095544"/>
    </source>
</evidence>
<dbReference type="STRING" id="39482.ERS852491_04700"/>
<dbReference type="EMBL" id="CYZU01000073">
    <property type="protein sequence ID" value="CUP26707.1"/>
    <property type="molecule type" value="Genomic_DNA"/>
</dbReference>
<name>A0A174LVL2_9FIRM</name>
<dbReference type="AlphaFoldDB" id="A0A174LVL2"/>
<dbReference type="RefSeq" id="WP_055155141.1">
    <property type="nucleotide sequence ID" value="NZ_CYZU01000073.1"/>
</dbReference>
<feature type="domain" description="Peptidase C39-like" evidence="1">
    <location>
        <begin position="124"/>
        <end position="256"/>
    </location>
</feature>